<keyword evidence="10" id="KW-1185">Reference proteome</keyword>
<dbReference type="OrthoDB" id="276604at2"/>
<feature type="transmembrane region" description="Helical" evidence="7">
    <location>
        <begin position="269"/>
        <end position="294"/>
    </location>
</feature>
<dbReference type="GO" id="GO:0005886">
    <property type="term" value="C:plasma membrane"/>
    <property type="evidence" value="ECO:0007669"/>
    <property type="project" value="TreeGrafter"/>
</dbReference>
<keyword evidence="2 9" id="KW-0328">Glycosyltransferase</keyword>
<dbReference type="Proteomes" id="UP000241808">
    <property type="component" value="Unassembled WGS sequence"/>
</dbReference>
<evidence type="ECO:0000256" key="2">
    <source>
        <dbReference type="ARBA" id="ARBA00022676"/>
    </source>
</evidence>
<evidence type="ECO:0000256" key="4">
    <source>
        <dbReference type="ARBA" id="ARBA00022692"/>
    </source>
</evidence>
<dbReference type="PANTHER" id="PTHR48090:SF1">
    <property type="entry name" value="PROPHAGE BACTOPRENOL GLUCOSYL TRANSFERASE HOMOLOG"/>
    <property type="match status" value="1"/>
</dbReference>
<comment type="subcellular location">
    <subcellularLocation>
        <location evidence="1">Membrane</location>
        <topology evidence="1">Multi-pass membrane protein</topology>
    </subcellularLocation>
</comment>
<feature type="domain" description="Glycosyltransferase 2-like" evidence="8">
    <location>
        <begin position="12"/>
        <end position="174"/>
    </location>
</feature>
<dbReference type="EMBL" id="PZZL01000006">
    <property type="protein sequence ID" value="PTM53441.1"/>
    <property type="molecule type" value="Genomic_DNA"/>
</dbReference>
<dbReference type="AlphaFoldDB" id="A0A2T4Z112"/>
<evidence type="ECO:0000256" key="7">
    <source>
        <dbReference type="SAM" id="Phobius"/>
    </source>
</evidence>
<dbReference type="InterPro" id="IPR001173">
    <property type="entry name" value="Glyco_trans_2-like"/>
</dbReference>
<evidence type="ECO:0000256" key="1">
    <source>
        <dbReference type="ARBA" id="ARBA00004141"/>
    </source>
</evidence>
<reference evidence="9 10" key="1">
    <citation type="submission" date="2018-04" db="EMBL/GenBank/DDBJ databases">
        <title>Genomic Encyclopedia of Archaeal and Bacterial Type Strains, Phase II (KMG-II): from individual species to whole genera.</title>
        <authorList>
            <person name="Goeker M."/>
        </authorList>
    </citation>
    <scope>NUCLEOTIDE SEQUENCE [LARGE SCALE GENOMIC DNA]</scope>
    <source>
        <strain evidence="9 10">DSM 25521</strain>
    </source>
</reference>
<protein>
    <submittedName>
        <fullName evidence="9">Dolichol-phosphate mannosyltransferase</fullName>
    </submittedName>
</protein>
<dbReference type="CDD" id="cd04187">
    <property type="entry name" value="DPM1_like_bac"/>
    <property type="match status" value="1"/>
</dbReference>
<evidence type="ECO:0000256" key="3">
    <source>
        <dbReference type="ARBA" id="ARBA00022679"/>
    </source>
</evidence>
<dbReference type="PANTHER" id="PTHR48090">
    <property type="entry name" value="UNDECAPRENYL-PHOSPHATE 4-DEOXY-4-FORMAMIDO-L-ARABINOSE TRANSFERASE-RELATED"/>
    <property type="match status" value="1"/>
</dbReference>
<dbReference type="InterPro" id="IPR029044">
    <property type="entry name" value="Nucleotide-diphossugar_trans"/>
</dbReference>
<dbReference type="Pfam" id="PF00535">
    <property type="entry name" value="Glycos_transf_2"/>
    <property type="match status" value="1"/>
</dbReference>
<dbReference type="Gene3D" id="3.90.550.10">
    <property type="entry name" value="Spore Coat Polysaccharide Biosynthesis Protein SpsA, Chain A"/>
    <property type="match status" value="1"/>
</dbReference>
<proteinExistence type="predicted"/>
<organism evidence="9 10">
    <name type="scientific">Phreatobacter oligotrophus</name>
    <dbReference type="NCBI Taxonomy" id="1122261"/>
    <lineage>
        <taxon>Bacteria</taxon>
        <taxon>Pseudomonadati</taxon>
        <taxon>Pseudomonadota</taxon>
        <taxon>Alphaproteobacteria</taxon>
        <taxon>Hyphomicrobiales</taxon>
        <taxon>Phreatobacteraceae</taxon>
        <taxon>Phreatobacter</taxon>
    </lineage>
</organism>
<dbReference type="RefSeq" id="WP_108178225.1">
    <property type="nucleotide sequence ID" value="NZ_PZZL01000006.1"/>
</dbReference>
<accession>A0A2T4Z112</accession>
<comment type="caution">
    <text evidence="9">The sequence shown here is derived from an EMBL/GenBank/DDBJ whole genome shotgun (WGS) entry which is preliminary data.</text>
</comment>
<dbReference type="GO" id="GO:0016757">
    <property type="term" value="F:glycosyltransferase activity"/>
    <property type="evidence" value="ECO:0007669"/>
    <property type="project" value="UniProtKB-KW"/>
</dbReference>
<gene>
    <name evidence="9" type="ORF">C8P69_10694</name>
</gene>
<keyword evidence="6 7" id="KW-0472">Membrane</keyword>
<evidence type="ECO:0000313" key="9">
    <source>
        <dbReference type="EMBL" id="PTM53441.1"/>
    </source>
</evidence>
<dbReference type="InterPro" id="IPR050256">
    <property type="entry name" value="Glycosyltransferase_2"/>
</dbReference>
<feature type="transmembrane region" description="Helical" evidence="7">
    <location>
        <begin position="237"/>
        <end position="257"/>
    </location>
</feature>
<evidence type="ECO:0000256" key="6">
    <source>
        <dbReference type="ARBA" id="ARBA00023136"/>
    </source>
</evidence>
<dbReference type="SUPFAM" id="SSF53448">
    <property type="entry name" value="Nucleotide-diphospho-sugar transferases"/>
    <property type="match status" value="1"/>
</dbReference>
<keyword evidence="5 7" id="KW-1133">Transmembrane helix</keyword>
<evidence type="ECO:0000259" key="8">
    <source>
        <dbReference type="Pfam" id="PF00535"/>
    </source>
</evidence>
<evidence type="ECO:0000256" key="5">
    <source>
        <dbReference type="ARBA" id="ARBA00022989"/>
    </source>
</evidence>
<sequence>MVDRDATAPVLSVVAPCFNEAEGVSAFLVRMTAAAETATGGNFEIVLVDDGSTDGTWPIMAAAAAHDPRIIAIRLRRNFGHQMAVLAGLRAARGARVLLIDADLQDPPELIGPMMCQMNGGADVVYGRRVERVGETAFKRGSAALFYRLLRQLSSVDIPVDAGDFRLMTRRVVDLLLALPEQHRFTRGLVSWLGGRQEPIDYVREARFAGETKYPLAKMLRFALDALTSFSIKPLRLASWLGFAAAGLALMLMGYSAVQWARGHVVDGWTSLFIAVTTFSAVQLVVLGIIGEYLGRLVIESKHRPHYIVDAVISARIDDGPAPLVSPSGAAIALPGLAVPAVPPRA</sequence>
<keyword evidence="4 7" id="KW-0812">Transmembrane</keyword>
<name>A0A2T4Z112_9HYPH</name>
<evidence type="ECO:0000313" key="10">
    <source>
        <dbReference type="Proteomes" id="UP000241808"/>
    </source>
</evidence>
<keyword evidence="3 9" id="KW-0808">Transferase</keyword>